<keyword evidence="5" id="KW-0498">Mitosis</keyword>
<dbReference type="SUPFAM" id="SSF52540">
    <property type="entry name" value="P-loop containing nucleoside triphosphate hydrolases"/>
    <property type="match status" value="2"/>
</dbReference>
<keyword evidence="7" id="KW-0175">Coiled coil</keyword>
<evidence type="ECO:0000256" key="6">
    <source>
        <dbReference type="ARBA" id="ARBA00022840"/>
    </source>
</evidence>
<name>R7WF64_AEGTA</name>
<keyword evidence="4" id="KW-0547">Nucleotide-binding</keyword>
<dbReference type="InterPro" id="IPR027417">
    <property type="entry name" value="P-loop_NTPase"/>
</dbReference>
<dbReference type="EnsemblPlants" id="EMT18639">
    <property type="protein sequence ID" value="EMT18639"/>
    <property type="gene ID" value="F775_01419"/>
</dbReference>
<evidence type="ECO:0000313" key="13">
    <source>
        <dbReference type="EnsemblPlants" id="EMT18639"/>
    </source>
</evidence>
<evidence type="ECO:0000256" key="9">
    <source>
        <dbReference type="ARBA" id="ARBA00023242"/>
    </source>
</evidence>
<accession>R7WF64</accession>
<dbReference type="GO" id="GO:0000796">
    <property type="term" value="C:condensin complex"/>
    <property type="evidence" value="ECO:0007669"/>
    <property type="project" value="TreeGrafter"/>
</dbReference>
<keyword evidence="10" id="KW-0469">Meiosis</keyword>
<dbReference type="FunFam" id="1.20.1060.20:FF:000003">
    <property type="entry name" value="Structural maintenance of chromosomes 4"/>
    <property type="match status" value="1"/>
</dbReference>
<dbReference type="Gene3D" id="1.20.1060.20">
    <property type="match status" value="1"/>
</dbReference>
<dbReference type="InterPro" id="IPR024704">
    <property type="entry name" value="SMC"/>
</dbReference>
<dbReference type="Gene3D" id="3.30.70.1620">
    <property type="match status" value="1"/>
</dbReference>
<protein>
    <recommendedName>
        <fullName evidence="12">Structural maintenance of chromosomes protein</fullName>
    </recommendedName>
</protein>
<dbReference type="GO" id="GO:0016887">
    <property type="term" value="F:ATP hydrolysis activity"/>
    <property type="evidence" value="ECO:0007669"/>
    <property type="project" value="InterPro"/>
</dbReference>
<dbReference type="Pfam" id="PF06470">
    <property type="entry name" value="SMC_hinge"/>
    <property type="match status" value="1"/>
</dbReference>
<keyword evidence="8" id="KW-0226">DNA condensation</keyword>
<dbReference type="InterPro" id="IPR003395">
    <property type="entry name" value="RecF/RecN/SMC_N"/>
</dbReference>
<evidence type="ECO:0000256" key="5">
    <source>
        <dbReference type="ARBA" id="ARBA00022776"/>
    </source>
</evidence>
<dbReference type="Gene3D" id="3.40.50.300">
    <property type="entry name" value="P-loop containing nucleotide triphosphate hydrolases"/>
    <property type="match status" value="3"/>
</dbReference>
<evidence type="ECO:0000256" key="1">
    <source>
        <dbReference type="ARBA" id="ARBA00004123"/>
    </source>
</evidence>
<dbReference type="InterPro" id="IPR036277">
    <property type="entry name" value="SMC_hinge_sf"/>
</dbReference>
<evidence type="ECO:0000256" key="12">
    <source>
        <dbReference type="PIRNR" id="PIRNR005719"/>
    </source>
</evidence>
<reference evidence="13" key="1">
    <citation type="submission" date="2015-06" db="UniProtKB">
        <authorList>
            <consortium name="EnsemblPlants"/>
        </authorList>
    </citation>
    <scope>IDENTIFICATION</scope>
</reference>
<dbReference type="Gene3D" id="1.10.287.1490">
    <property type="match status" value="1"/>
</dbReference>
<keyword evidence="9 12" id="KW-0539">Nucleus</keyword>
<dbReference type="GO" id="GO:0051321">
    <property type="term" value="P:meiotic cell cycle"/>
    <property type="evidence" value="ECO:0007669"/>
    <property type="project" value="UniProtKB-KW"/>
</dbReference>
<evidence type="ECO:0000256" key="4">
    <source>
        <dbReference type="ARBA" id="ARBA00022741"/>
    </source>
</evidence>
<evidence type="ECO:0000256" key="10">
    <source>
        <dbReference type="ARBA" id="ARBA00023254"/>
    </source>
</evidence>
<evidence type="ECO:0000256" key="2">
    <source>
        <dbReference type="ARBA" id="ARBA00006005"/>
    </source>
</evidence>
<dbReference type="GO" id="GO:0005524">
    <property type="term" value="F:ATP binding"/>
    <property type="evidence" value="ECO:0007669"/>
    <property type="project" value="UniProtKB-KW"/>
</dbReference>
<proteinExistence type="inferred from homology"/>
<dbReference type="InterPro" id="IPR010935">
    <property type="entry name" value="SMC_hinge"/>
</dbReference>
<evidence type="ECO:0000256" key="8">
    <source>
        <dbReference type="ARBA" id="ARBA00023067"/>
    </source>
</evidence>
<dbReference type="GO" id="GO:0051301">
    <property type="term" value="P:cell division"/>
    <property type="evidence" value="ECO:0007669"/>
    <property type="project" value="UniProtKB-KW"/>
</dbReference>
<evidence type="ECO:0000256" key="7">
    <source>
        <dbReference type="ARBA" id="ARBA00023054"/>
    </source>
</evidence>
<dbReference type="GO" id="GO:0005634">
    <property type="term" value="C:nucleus"/>
    <property type="evidence" value="ECO:0007669"/>
    <property type="project" value="UniProtKB-SubCell"/>
</dbReference>
<keyword evidence="11" id="KW-0131">Cell cycle</keyword>
<dbReference type="PANTHER" id="PTHR18937:SF172">
    <property type="entry name" value="STRUCTURAL MAINTENANCE OF CHROMOSOMES PROTEIN"/>
    <property type="match status" value="1"/>
</dbReference>
<dbReference type="SUPFAM" id="SSF75553">
    <property type="entry name" value="Smc hinge domain"/>
    <property type="match status" value="1"/>
</dbReference>
<dbReference type="PANTHER" id="PTHR18937">
    <property type="entry name" value="STRUCTURAL MAINTENANCE OF CHROMOSOMES SMC FAMILY MEMBER"/>
    <property type="match status" value="1"/>
</dbReference>
<sequence>METSPPPSPSPASSPGRPAKPRLFIQEMVLRNFKSYAGEQRIGPFHKSFSAVVGPNGSGKSNVIDAMLFVFGKRAKQDICLIPGSMYISHLTKSPYLFCPIQGLKAGNSCQQDKVNTSLPKGMYYIGTLMVTKFVVMRLNKVSELIHNSSNHQNLDSAGVSVHFQEIIDLDGGNYKVVEGSEFSITRVAFRDNTSRYYINNRGSNFTEVTKVLKGKGVDLDNNRFLILQGEVEQISLMKPKAQSPHDEGFLEYLEDIIGTNQYVEKIEEANKQLEVLNEKRTASVQMLKLAEKERDSLENAKNEAEAYMLKELLLLKWQEKATTMASDDATSHVTQLEENVTDLAKNLASEREKIKQNSQELKEMEKAYNKRVKRQEELENNMKVCKDQFKEFERKDVKHREDLKHLKQKIKKLEDKAEKDTSKIEGSAKEIEESTNLIPQLEEEIPKLQERLNQEEKVLERIKESSREETEKLRAELAQVRTELEPWENQIIEHKGRLDVASGEKKLMKQKHDGARAELTGAQNQMEIIKEKIKTKDTFITELEGKIEKHQSEASEARKVEQKGLKQEESLIPLEQAARQKVVEIKSTRDSEKNHGTVLKAILQAKESKEIDGIYGRLGDLGAIDAKYDVAISTACHGLDYIVVETTNSAQACVELLRRRNLGIATFMILEKQAHHLRKLQEKVKTPEGVPRLFDLVKVKDEKLKLAFFATLGNTVVAKDLDQATRIAYTADNEFRRVVTLDGALFEKSGTMSGGGGKPRGGKMGTSIRESVSEEAVMNAENDLNKLVDQLSKLRENINDAKKRYRSLEDAKSRLEMELAKAKKEVESMNAQYTYNEKRLDSLEAAANPKDDEISRMKELDDLISTEQVALKKLEKSSSKLKDQASAYTNLEVSFCQKNASELQQKIENAGGQVLKDQKAKVEKIQSELDKTSSDINRHKVKITTCEKLMKKLAKGVEEAKKEMENLLAQKEKLMSVFKEIEKKAFLVQEDYKKTQEMIDTHKEELDKTKEDYNKTKKVVDELRATEVDAEYKLQDTKKLAKEWEMKVKAYKKRLADIQTNLAKHMDQLQKDAIDPEKLKETLSDEHLNEMCDLKKAMEMVALLEAQIKDSSPNLDSIAEYRTKARLYGERVDELNATTQERDDLKKLYDGLRKRRLDEFMAGFNLISLKLKEMYQMITLGGDAELELVDSLDPFSEGVVFSVRPPKKSWKNIANLSGGEKTLSSLALVFALHHYKPTPLYVMDEIDAALDFKNVSIVGHYVKDRTKDAQFIIISLRNNMFELADRLVGIYKTDNCTKSITINPGSFAESTKPTTLEASLRA</sequence>
<keyword evidence="3" id="KW-0132">Cell division</keyword>
<comment type="similarity">
    <text evidence="2">Belongs to the SMC family. SMC4 subfamily.</text>
</comment>
<dbReference type="SMART" id="SM00968">
    <property type="entry name" value="SMC_hinge"/>
    <property type="match status" value="1"/>
</dbReference>
<dbReference type="GO" id="GO:0007076">
    <property type="term" value="P:mitotic chromosome condensation"/>
    <property type="evidence" value="ECO:0007669"/>
    <property type="project" value="TreeGrafter"/>
</dbReference>
<dbReference type="Pfam" id="PF02463">
    <property type="entry name" value="SMC_N"/>
    <property type="match status" value="2"/>
</dbReference>
<evidence type="ECO:0000256" key="3">
    <source>
        <dbReference type="ARBA" id="ARBA00022618"/>
    </source>
</evidence>
<keyword evidence="6" id="KW-0067">ATP-binding</keyword>
<evidence type="ECO:0000256" key="11">
    <source>
        <dbReference type="ARBA" id="ARBA00023306"/>
    </source>
</evidence>
<organism evidence="13">
    <name type="scientific">Aegilops tauschii</name>
    <name type="common">Tausch's goatgrass</name>
    <name type="synonym">Aegilops squarrosa</name>
    <dbReference type="NCBI Taxonomy" id="37682"/>
    <lineage>
        <taxon>Eukaryota</taxon>
        <taxon>Viridiplantae</taxon>
        <taxon>Streptophyta</taxon>
        <taxon>Embryophyta</taxon>
        <taxon>Tracheophyta</taxon>
        <taxon>Spermatophyta</taxon>
        <taxon>Magnoliopsida</taxon>
        <taxon>Liliopsida</taxon>
        <taxon>Poales</taxon>
        <taxon>Poaceae</taxon>
        <taxon>BOP clade</taxon>
        <taxon>Pooideae</taxon>
        <taxon>Triticodae</taxon>
        <taxon>Triticeae</taxon>
        <taxon>Triticinae</taxon>
        <taxon>Aegilops</taxon>
    </lineage>
</organism>
<comment type="subcellular location">
    <subcellularLocation>
        <location evidence="1 12">Nucleus</location>
    </subcellularLocation>
</comment>
<dbReference type="FunFam" id="3.40.50.300:FF:000481">
    <property type="entry name" value="Structural maintenance of chromosomes 4"/>
    <property type="match status" value="1"/>
</dbReference>
<dbReference type="PIRSF" id="PIRSF005719">
    <property type="entry name" value="SMC"/>
    <property type="match status" value="1"/>
</dbReference>